<dbReference type="GO" id="GO:0016052">
    <property type="term" value="P:carbohydrate catabolic process"/>
    <property type="evidence" value="ECO:0007669"/>
    <property type="project" value="TreeGrafter"/>
</dbReference>
<gene>
    <name evidence="5" type="ORF">Ga0061079_103112</name>
</gene>
<dbReference type="OrthoDB" id="9798192at2"/>
<dbReference type="InterPro" id="IPR002053">
    <property type="entry name" value="Glyco_hydro_25"/>
</dbReference>
<evidence type="ECO:0000256" key="3">
    <source>
        <dbReference type="ARBA" id="ARBA00023295"/>
    </source>
</evidence>
<dbReference type="PANTHER" id="PTHR34135:SF2">
    <property type="entry name" value="LYSOZYME"/>
    <property type="match status" value="1"/>
</dbReference>
<dbReference type="InterPro" id="IPR017853">
    <property type="entry name" value="GH"/>
</dbReference>
<evidence type="ECO:0000313" key="5">
    <source>
        <dbReference type="EMBL" id="CVK15802.1"/>
    </source>
</evidence>
<dbReference type="PROSITE" id="PS51904">
    <property type="entry name" value="GLYCOSYL_HYDROL_F25_2"/>
    <property type="match status" value="1"/>
</dbReference>
<dbReference type="STRING" id="1586267.GCA_001418685_00635"/>
<dbReference type="GO" id="GO:0016998">
    <property type="term" value="P:cell wall macromolecule catabolic process"/>
    <property type="evidence" value="ECO:0007669"/>
    <property type="project" value="InterPro"/>
</dbReference>
<feature type="transmembrane region" description="Helical" evidence="4">
    <location>
        <begin position="20"/>
        <end position="45"/>
    </location>
</feature>
<dbReference type="Proteomes" id="UP000182761">
    <property type="component" value="Unassembled WGS sequence"/>
</dbReference>
<reference evidence="5 6" key="1">
    <citation type="submission" date="2016-01" db="EMBL/GenBank/DDBJ databases">
        <authorList>
            <person name="McClelland M."/>
            <person name="Jain A."/>
            <person name="Saraogi P."/>
            <person name="Mendelson R."/>
            <person name="Westerman R."/>
            <person name="SanMiguel P."/>
            <person name="Csonka L."/>
        </authorList>
    </citation>
    <scope>NUCLEOTIDE SEQUENCE [LARGE SCALE GENOMIC DNA]</scope>
    <source>
        <strain evidence="5 6">R-53146</strain>
    </source>
</reference>
<protein>
    <submittedName>
        <fullName evidence="5">Lysozyme</fullName>
    </submittedName>
</protein>
<evidence type="ECO:0000256" key="4">
    <source>
        <dbReference type="SAM" id="Phobius"/>
    </source>
</evidence>
<dbReference type="Pfam" id="PF01183">
    <property type="entry name" value="Glyco_hydro_25"/>
    <property type="match status" value="1"/>
</dbReference>
<evidence type="ECO:0000313" key="6">
    <source>
        <dbReference type="Proteomes" id="UP000182761"/>
    </source>
</evidence>
<keyword evidence="6" id="KW-1185">Reference proteome</keyword>
<dbReference type="GO" id="GO:0003796">
    <property type="term" value="F:lysozyme activity"/>
    <property type="evidence" value="ECO:0007669"/>
    <property type="project" value="InterPro"/>
</dbReference>
<keyword evidence="4" id="KW-1133">Transmembrane helix</keyword>
<dbReference type="PANTHER" id="PTHR34135">
    <property type="entry name" value="LYSOZYME"/>
    <property type="match status" value="1"/>
</dbReference>
<keyword evidence="4" id="KW-0812">Transmembrane</keyword>
<dbReference type="Gene3D" id="3.20.20.80">
    <property type="entry name" value="Glycosidases"/>
    <property type="match status" value="1"/>
</dbReference>
<keyword evidence="3" id="KW-0326">Glycosidase</keyword>
<dbReference type="GO" id="GO:0009253">
    <property type="term" value="P:peptidoglycan catabolic process"/>
    <property type="evidence" value="ECO:0007669"/>
    <property type="project" value="InterPro"/>
</dbReference>
<evidence type="ECO:0000256" key="2">
    <source>
        <dbReference type="ARBA" id="ARBA00022801"/>
    </source>
</evidence>
<dbReference type="AlphaFoldDB" id="A0A0X3AN83"/>
<sequence length="283" mass="33496">MKRRINKKNCKNEIPYKLYYWLTGAIILLSVFFFFRTSLIMYYYIIKDNFTIHELGNGNFQKSIKISEADKIQAVFKKYKSYAFGLDISQHQGKILWDSVQFIHKDIPISFVFVRATRGAFTQDAFFKKNWKNLTKKKILKGAYHYYDVNKNSTIQAENFIKTVTLEKGDLPPVLDVEDLPKKQSLELLKSGLINWLNLVEKKYKIKPIIYSNDFNFIHHISDLDLKDYIIWTANYNPIESPLHQRWIFWQFTEKGVVKGFTQNFVDINVFNGTIEELQKLTL</sequence>
<proteinExistence type="inferred from homology"/>
<keyword evidence="2" id="KW-0378">Hydrolase</keyword>
<comment type="similarity">
    <text evidence="1">Belongs to the glycosyl hydrolase 25 family.</text>
</comment>
<evidence type="ECO:0000256" key="1">
    <source>
        <dbReference type="ARBA" id="ARBA00010646"/>
    </source>
</evidence>
<dbReference type="EMBL" id="FCOR01000003">
    <property type="protein sequence ID" value="CVK15802.1"/>
    <property type="molecule type" value="Genomic_DNA"/>
</dbReference>
<dbReference type="InterPro" id="IPR018077">
    <property type="entry name" value="Glyco_hydro_fam25_subgr"/>
</dbReference>
<organism evidence="5 6">
    <name type="scientific">Apibacter mensalis</name>
    <dbReference type="NCBI Taxonomy" id="1586267"/>
    <lineage>
        <taxon>Bacteria</taxon>
        <taxon>Pseudomonadati</taxon>
        <taxon>Bacteroidota</taxon>
        <taxon>Flavobacteriia</taxon>
        <taxon>Flavobacteriales</taxon>
        <taxon>Weeksellaceae</taxon>
        <taxon>Apibacter</taxon>
    </lineage>
</organism>
<accession>A0A0X3AN83</accession>
<dbReference type="SUPFAM" id="SSF51445">
    <property type="entry name" value="(Trans)glycosidases"/>
    <property type="match status" value="1"/>
</dbReference>
<dbReference type="SMART" id="SM00641">
    <property type="entry name" value="Glyco_25"/>
    <property type="match status" value="1"/>
</dbReference>
<name>A0A0X3AN83_9FLAO</name>
<keyword evidence="4" id="KW-0472">Membrane</keyword>